<proteinExistence type="predicted"/>
<organism evidence="8 9">
    <name type="scientific">Pseudocitrobacter vendiensis</name>
    <dbReference type="NCBI Taxonomy" id="2488306"/>
    <lineage>
        <taxon>Bacteria</taxon>
        <taxon>Pseudomonadati</taxon>
        <taxon>Pseudomonadota</taxon>
        <taxon>Gammaproteobacteria</taxon>
        <taxon>Enterobacterales</taxon>
        <taxon>Enterobacteriaceae</taxon>
        <taxon>Pseudocitrobacter</taxon>
    </lineage>
</organism>
<dbReference type="RefSeq" id="WP_253896587.1">
    <property type="nucleotide sequence ID" value="NZ_CALSBS010000001.1"/>
</dbReference>
<keyword evidence="4 6" id="KW-1133">Transmembrane helix</keyword>
<evidence type="ECO:0000256" key="5">
    <source>
        <dbReference type="ARBA" id="ARBA00023136"/>
    </source>
</evidence>
<dbReference type="Pfam" id="PF02706">
    <property type="entry name" value="Wzz"/>
    <property type="match status" value="1"/>
</dbReference>
<name>A0ABM9F3D9_9ENTR</name>
<evidence type="ECO:0000256" key="1">
    <source>
        <dbReference type="ARBA" id="ARBA00004651"/>
    </source>
</evidence>
<feature type="transmembrane region" description="Helical" evidence="6">
    <location>
        <begin position="339"/>
        <end position="358"/>
    </location>
</feature>
<keyword evidence="9" id="KW-1185">Reference proteome</keyword>
<evidence type="ECO:0000256" key="6">
    <source>
        <dbReference type="SAM" id="Phobius"/>
    </source>
</evidence>
<dbReference type="Proteomes" id="UP001152651">
    <property type="component" value="Unassembled WGS sequence"/>
</dbReference>
<dbReference type="Gene3D" id="3.30.1890.10">
    <property type="entry name" value="FepE-like"/>
    <property type="match status" value="1"/>
</dbReference>
<evidence type="ECO:0000313" key="8">
    <source>
        <dbReference type="EMBL" id="CAH6635269.1"/>
    </source>
</evidence>
<evidence type="ECO:0000256" key="2">
    <source>
        <dbReference type="ARBA" id="ARBA00022475"/>
    </source>
</evidence>
<dbReference type="InterPro" id="IPR003856">
    <property type="entry name" value="LPS_length_determ_N"/>
</dbReference>
<keyword evidence="3 6" id="KW-0812">Transmembrane</keyword>
<comment type="caution">
    <text evidence="8">The sequence shown here is derived from an EMBL/GenBank/DDBJ whole genome shotgun (WGS) entry which is preliminary data.</text>
</comment>
<protein>
    <submittedName>
        <fullName evidence="8">LPS O-antigen length regulator</fullName>
    </submittedName>
</protein>
<dbReference type="NCBIfam" id="NF007699">
    <property type="entry name" value="PRK10381.1"/>
    <property type="match status" value="1"/>
</dbReference>
<dbReference type="PANTHER" id="PTHR32309:SF13">
    <property type="entry name" value="FERRIC ENTEROBACTIN TRANSPORT PROTEIN FEPE"/>
    <property type="match status" value="1"/>
</dbReference>
<dbReference type="EMBL" id="CALSBS010000001">
    <property type="protein sequence ID" value="CAH6635269.1"/>
    <property type="molecule type" value="Genomic_DNA"/>
</dbReference>
<dbReference type="InterPro" id="IPR050445">
    <property type="entry name" value="Bact_polysacc_biosynth/exp"/>
</dbReference>
<gene>
    <name evidence="8" type="ORF">FBBNIHIM_00320</name>
</gene>
<reference evidence="8" key="1">
    <citation type="submission" date="2022-05" db="EMBL/GenBank/DDBJ databases">
        <authorList>
            <person name="Blom J."/>
        </authorList>
    </citation>
    <scope>NUCLEOTIDE SEQUENCE</scope>
    <source>
        <strain evidence="8">Type strain: CPO20170097</strain>
    </source>
</reference>
<comment type="subcellular location">
    <subcellularLocation>
        <location evidence="1">Cell membrane</location>
        <topology evidence="1">Multi-pass membrane protein</topology>
    </subcellularLocation>
</comment>
<keyword evidence="5 6" id="KW-0472">Membrane</keyword>
<evidence type="ECO:0000313" key="9">
    <source>
        <dbReference type="Proteomes" id="UP001152651"/>
    </source>
</evidence>
<accession>A0ABM9F3D9</accession>
<dbReference type="PANTHER" id="PTHR32309">
    <property type="entry name" value="TYROSINE-PROTEIN KINASE"/>
    <property type="match status" value="1"/>
</dbReference>
<evidence type="ECO:0000256" key="3">
    <source>
        <dbReference type="ARBA" id="ARBA00022692"/>
    </source>
</evidence>
<sequence length="378" mass="41758">MSSLNIKPNKDSDFSSYPALSSNSKEIDLLHLLDILWRAKTRIIAIAFGFAVVGLLASFLLPQKWTSQAVITTAEPSQWQELERTLVALRVLDVDVSVKKSDVFTQFIKKFNSLSLLEEYLRTSPVIMDQLKGADIDPLDLHRAIVGLSDKMKAVDNNFGKKNEPALFTSWTLSFTGPNPEEAQKVLKGYIDYISAIVVKETLDDMRNRLDIKTHFEKEKLALELIKLKNQLDAKINRLHYSLEIATAAGIAKPVYSNGQAVKDDPDFSIALGADGIAKKLQIEKAVTDLADINGDLRNLQYHVQQLTALNISDVSFEPFKYQLTPSLPVKKDGPGKSLIILLAGLVGGMVGCGAVLLQNALLSRKLEEASPLEEQLA</sequence>
<dbReference type="SUPFAM" id="SSF160355">
    <property type="entry name" value="Bacterial polysaccharide co-polymerase-like"/>
    <property type="match status" value="1"/>
</dbReference>
<feature type="transmembrane region" description="Helical" evidence="6">
    <location>
        <begin position="43"/>
        <end position="61"/>
    </location>
</feature>
<keyword evidence="2" id="KW-1003">Cell membrane</keyword>
<dbReference type="Gene3D" id="1.10.287.210">
    <property type="match status" value="1"/>
</dbReference>
<evidence type="ECO:0000259" key="7">
    <source>
        <dbReference type="Pfam" id="PF02706"/>
    </source>
</evidence>
<evidence type="ECO:0000256" key="4">
    <source>
        <dbReference type="ARBA" id="ARBA00022989"/>
    </source>
</evidence>
<feature type="domain" description="Polysaccharide chain length determinant N-terminal" evidence="7">
    <location>
        <begin position="26"/>
        <end position="122"/>
    </location>
</feature>